<evidence type="ECO:0000256" key="1">
    <source>
        <dbReference type="SAM" id="MobiDB-lite"/>
    </source>
</evidence>
<feature type="region of interest" description="Disordered" evidence="1">
    <location>
        <begin position="55"/>
        <end position="102"/>
    </location>
</feature>
<dbReference type="Proteomes" id="UP000187203">
    <property type="component" value="Unassembled WGS sequence"/>
</dbReference>
<dbReference type="EMBL" id="AWUE01011146">
    <property type="protein sequence ID" value="OMP10905.1"/>
    <property type="molecule type" value="Genomic_DNA"/>
</dbReference>
<evidence type="ECO:0000313" key="3">
    <source>
        <dbReference type="Proteomes" id="UP000187203"/>
    </source>
</evidence>
<name>A0A1R3KV06_9ROSI</name>
<feature type="compositionally biased region" description="Basic and acidic residues" evidence="1">
    <location>
        <begin position="59"/>
        <end position="90"/>
    </location>
</feature>
<keyword evidence="3" id="KW-1185">Reference proteome</keyword>
<gene>
    <name evidence="2" type="ORF">COLO4_04180</name>
</gene>
<organism evidence="2 3">
    <name type="scientific">Corchorus olitorius</name>
    <dbReference type="NCBI Taxonomy" id="93759"/>
    <lineage>
        <taxon>Eukaryota</taxon>
        <taxon>Viridiplantae</taxon>
        <taxon>Streptophyta</taxon>
        <taxon>Embryophyta</taxon>
        <taxon>Tracheophyta</taxon>
        <taxon>Spermatophyta</taxon>
        <taxon>Magnoliopsida</taxon>
        <taxon>eudicotyledons</taxon>
        <taxon>Gunneridae</taxon>
        <taxon>Pentapetalae</taxon>
        <taxon>rosids</taxon>
        <taxon>malvids</taxon>
        <taxon>Malvales</taxon>
        <taxon>Malvaceae</taxon>
        <taxon>Grewioideae</taxon>
        <taxon>Apeibeae</taxon>
        <taxon>Corchorus</taxon>
    </lineage>
</organism>
<reference evidence="3" key="1">
    <citation type="submission" date="2013-09" db="EMBL/GenBank/DDBJ databases">
        <title>Corchorus olitorius genome sequencing.</title>
        <authorList>
            <person name="Alam M."/>
            <person name="Haque M.S."/>
            <person name="Islam M.S."/>
            <person name="Emdad E.M."/>
            <person name="Islam M.M."/>
            <person name="Ahmed B."/>
            <person name="Halim A."/>
            <person name="Hossen Q.M.M."/>
            <person name="Hossain M.Z."/>
            <person name="Ahmed R."/>
            <person name="Khan M.M."/>
            <person name="Islam R."/>
            <person name="Rashid M.M."/>
            <person name="Khan S.A."/>
            <person name="Rahman M.S."/>
            <person name="Alam M."/>
            <person name="Yahiya A.S."/>
            <person name="Khan M.S."/>
            <person name="Azam M.S."/>
            <person name="Haque T."/>
            <person name="Lashkar M.Z.H."/>
            <person name="Akhand A.I."/>
            <person name="Morshed G."/>
            <person name="Roy S."/>
            <person name="Uddin K.S."/>
            <person name="Rabeya T."/>
            <person name="Hossain A.S."/>
            <person name="Chowdhury A."/>
            <person name="Snigdha A.R."/>
            <person name="Mortoza M.S."/>
            <person name="Matin S.A."/>
            <person name="Hoque S.M.E."/>
            <person name="Islam M.K."/>
            <person name="Roy D.K."/>
            <person name="Haider R."/>
            <person name="Moosa M.M."/>
            <person name="Elias S.M."/>
            <person name="Hasan A.M."/>
            <person name="Jahan S."/>
            <person name="Shafiuddin M."/>
            <person name="Mahmood N."/>
            <person name="Shommy N.S."/>
        </authorList>
    </citation>
    <scope>NUCLEOTIDE SEQUENCE [LARGE SCALE GENOMIC DNA]</scope>
    <source>
        <strain evidence="3">cv. O-4</strain>
    </source>
</reference>
<evidence type="ECO:0000313" key="2">
    <source>
        <dbReference type="EMBL" id="OMP10905.1"/>
    </source>
</evidence>
<dbReference type="AlphaFoldDB" id="A0A1R3KV06"/>
<accession>A0A1R3KV06</accession>
<feature type="compositionally biased region" description="Acidic residues" evidence="1">
    <location>
        <begin position="91"/>
        <end position="100"/>
    </location>
</feature>
<sequence>MGSSFDRLGGIPKAVDDALRALEERWEQHYEEEDARHRRFETRLDLILEPLDALGIEDNGGRNNREPRVDEARGEPVNRQEQRVDDRVAVAEDDSEEEELEPNRDEIPIAAGLVRAFRKRREIQLVLLNTQINLGGRVRTRPQEDKHKALHSRREHLFYQQRRRLGPSTRGKRKGQESTYRIKGEFAMEPELMEKRVRGELYVVAQCVYQFQVRLFIDPGPVPIPYKGLSFSVVEGAAAGIKGRVSLSKQEARIDFDGWDDDQGLPV</sequence>
<proteinExistence type="predicted"/>
<protein>
    <submittedName>
        <fullName evidence="2">Uncharacterized protein</fullName>
    </submittedName>
</protein>
<comment type="caution">
    <text evidence="2">The sequence shown here is derived from an EMBL/GenBank/DDBJ whole genome shotgun (WGS) entry which is preliminary data.</text>
</comment>